<evidence type="ECO:0000256" key="4">
    <source>
        <dbReference type="ARBA" id="ARBA00022692"/>
    </source>
</evidence>
<feature type="transmembrane region" description="Helical" evidence="10">
    <location>
        <begin position="1477"/>
        <end position="1498"/>
    </location>
</feature>
<dbReference type="EMBL" id="BQFW01000009">
    <property type="protein sequence ID" value="GJJ74623.1"/>
    <property type="molecule type" value="Genomic_DNA"/>
</dbReference>
<dbReference type="Pfam" id="PF06422">
    <property type="entry name" value="PDR_CDR"/>
    <property type="match status" value="2"/>
</dbReference>
<evidence type="ECO:0000256" key="2">
    <source>
        <dbReference type="ARBA" id="ARBA00006012"/>
    </source>
</evidence>
<keyword evidence="5" id="KW-0547">Nucleotide-binding</keyword>
<keyword evidence="3" id="KW-0813">Transport</keyword>
<evidence type="ECO:0000256" key="9">
    <source>
        <dbReference type="SAM" id="MobiDB-lite"/>
    </source>
</evidence>
<comment type="subcellular location">
    <subcellularLocation>
        <location evidence="1">Membrane</location>
        <topology evidence="1">Multi-pass membrane protein</topology>
    </subcellularLocation>
</comment>
<dbReference type="Pfam" id="PF19055">
    <property type="entry name" value="ABC2_membrane_7"/>
    <property type="match status" value="1"/>
</dbReference>
<keyword evidence="6 12" id="KW-0067">ATP-binding</keyword>
<keyword evidence="13" id="KW-1185">Reference proteome</keyword>
<dbReference type="InterPro" id="IPR003593">
    <property type="entry name" value="AAA+_ATPase"/>
</dbReference>
<feature type="transmembrane region" description="Helical" evidence="10">
    <location>
        <begin position="1246"/>
        <end position="1266"/>
    </location>
</feature>
<feature type="transmembrane region" description="Helical" evidence="10">
    <location>
        <begin position="654"/>
        <end position="676"/>
    </location>
</feature>
<sequence>MSNPSESTLGAPESKRPTGILRNASHQQSQQQQQETVISFDKQEVLEDAETDDDEEDEKSETGTYEDAVSGRWGEGPSRVNVVGAEKDFKNLERQLTKRSSIYRTQTGEKKANDGGDFDLTDYLKDVMPRAENAGIKRRNLGVVWENLEVLGEGVGAQYIKTFADPFIGISNLVNPIFWGKKIFSKGPKQPATITKTIIHPMNGFCKDGEMILVLGRPGAGCSTLLRVLANDHKNYKSVTGEITYGPFSAEEIGEHHRGEVLYNQEDDFHYPTLTVRQTLTTALKTKTPGKRLPEQSHKKQFVDEFLDVLTKMYGLTKQVETVVGNAFIRGISGGERKRLSIAEQMATRSSINMWDGSTRGLDASSALDYVKSLRVQTNLLKKATMVSIYQASENIYDLFDKVLLLYEGHTIYFGPANMARQYFIDLGFECPARQTTADFLTACTDPHERRARPGFESKVPHTPLQFEQAFKASVCYANGEQQRLEYQASVREHNPAEDFKDATKQLKQKHVSGKNPYQISFAGQVKALTVRQVQLTRGDMTSVISRYASNVIKAIIVGTVFLQLKTDASGTFTRGGVLFFALLFNALISQAELPMAMQGRPILYKHKNFAMYRPSAFAIAQICVDIPLIIVQILLFSVVLYFMAGLQLEAGKWFFFCFILFLTALCMTAFFRMWAAVSATFDAASRNSGLILLALILYSGYMIPYQAMHPWFIWIFWINPLAYAFKALISNEMRGLNFDCSGPTMIPSGPSYTDVQYQVCSLAGSEPGQIYVDGSNYLYASYRYKTDQMWYDVLAVALFWIFFVSVTCLALEKVEFGKGGFSTNVFKRGAVNLSAKVDEETGASEVSTIEAAAEVKGGSGIELEMAKGSVFAWENLDYVVPYKADPSGKKQLLTGIAGLVKPGTMTALMGSSGAGKTTLLDVLAQRKNIGTITGQVEVDGEALRRDFQRTTGYCEQLDVHVPECTVREALQFSARLRQPADVPEAEKDAYVEEIIHILEMESIADALIGTTESGLGISVEERKRLTIGVELVAKPKLLFLDEPTSGLDAQASYNIMRFMRKLTDQGQAILCTIHQPSSQLFAFFDDLLLLAKGGRTVFFGELGRDSQDLIHYFEKNGAPTCASDANPAEYILDVVNSRHSDLNWPDIWNASPEKVRLLEDIKATRKTLTGDAAAAAAAAKNEALEYAADTKMQIKYVFRRMANTYWRLPQYNFGRIFMMLVFALLNGFSFYKLNNTKVDLQSRVFVIFQIMVMAALLVNMVQPRFHMERQWFYRELAGKYYGWKPFAISILVIEVPYVVFSSTIFFVVFYWTCGFVSDSVLTFYTWLMITIFCMFAITLGQLIAALTPSTTVAALLNPFIFSSLNLFCGVMMPYAQMPKFWRSWMYWLDPYHYIIEGLVSSQLHNVPVHCASDEFSIFHTPVGQTCGEYAAKFLETATGYINNPNATDNCQYCQYSVGDDFTASLNMDFSHRWRNMGILCIYLVFNVVMVFVSVRFVRWDRR</sequence>
<dbReference type="Pfam" id="PF01061">
    <property type="entry name" value="ABC2_membrane"/>
    <property type="match status" value="2"/>
</dbReference>
<dbReference type="PANTHER" id="PTHR19241">
    <property type="entry name" value="ATP-BINDING CASSETTE TRANSPORTER"/>
    <property type="match status" value="1"/>
</dbReference>
<feature type="transmembrane region" description="Helical" evidence="10">
    <location>
        <begin position="790"/>
        <end position="812"/>
    </location>
</feature>
<feature type="transmembrane region" description="Helical" evidence="10">
    <location>
        <begin position="1287"/>
        <end position="1312"/>
    </location>
</feature>
<evidence type="ECO:0000256" key="3">
    <source>
        <dbReference type="ARBA" id="ARBA00022448"/>
    </source>
</evidence>
<feature type="transmembrane region" description="Helical" evidence="10">
    <location>
        <begin position="618"/>
        <end position="642"/>
    </location>
</feature>
<dbReference type="InterPro" id="IPR003439">
    <property type="entry name" value="ABC_transporter-like_ATP-bd"/>
</dbReference>
<feature type="transmembrane region" description="Helical" evidence="10">
    <location>
        <begin position="1324"/>
        <end position="1347"/>
    </location>
</feature>
<dbReference type="InterPro" id="IPR017871">
    <property type="entry name" value="ABC_transporter-like_CS"/>
</dbReference>
<feature type="transmembrane region" description="Helical" evidence="10">
    <location>
        <begin position="1354"/>
        <end position="1376"/>
    </location>
</feature>
<dbReference type="InterPro" id="IPR027417">
    <property type="entry name" value="P-loop_NTPase"/>
</dbReference>
<accession>A0A9P3HDR2</accession>
<dbReference type="CDD" id="cd03232">
    <property type="entry name" value="ABCG_PDR_domain2"/>
    <property type="match status" value="1"/>
</dbReference>
<feature type="compositionally biased region" description="Acidic residues" evidence="9">
    <location>
        <begin position="46"/>
        <end position="59"/>
    </location>
</feature>
<dbReference type="SUPFAM" id="SSF52540">
    <property type="entry name" value="P-loop containing nucleoside triphosphate hydrolases"/>
    <property type="match status" value="2"/>
</dbReference>
<dbReference type="SMART" id="SM00382">
    <property type="entry name" value="AAA"/>
    <property type="match status" value="2"/>
</dbReference>
<evidence type="ECO:0000313" key="12">
    <source>
        <dbReference type="EMBL" id="GJJ74623.1"/>
    </source>
</evidence>
<dbReference type="Pfam" id="PF14510">
    <property type="entry name" value="ABC_trans_N"/>
    <property type="match status" value="1"/>
</dbReference>
<dbReference type="CDD" id="cd03233">
    <property type="entry name" value="ABCG_PDR_domain1"/>
    <property type="match status" value="1"/>
</dbReference>
<protein>
    <submittedName>
        <fullName evidence="12">ATP-binding cassette, subfamily G (WHITE), member 2, SNQ2</fullName>
    </submittedName>
</protein>
<dbReference type="InterPro" id="IPR034003">
    <property type="entry name" value="ABCG_PDR_2"/>
</dbReference>
<dbReference type="GO" id="GO:0016887">
    <property type="term" value="F:ATP hydrolysis activity"/>
    <property type="evidence" value="ECO:0007669"/>
    <property type="project" value="InterPro"/>
</dbReference>
<reference evidence="12" key="1">
    <citation type="submission" date="2021-11" db="EMBL/GenBank/DDBJ databases">
        <authorList>
            <person name="Herlambang A."/>
            <person name="Guo Y."/>
            <person name="Takashima Y."/>
            <person name="Nishizawa T."/>
        </authorList>
    </citation>
    <scope>NUCLEOTIDE SEQUENCE</scope>
    <source>
        <strain evidence="12">E1425</strain>
    </source>
</reference>
<dbReference type="InterPro" id="IPR010929">
    <property type="entry name" value="PDR_CDR_ABC"/>
</dbReference>
<feature type="domain" description="ABC transporter" evidence="11">
    <location>
        <begin position="872"/>
        <end position="1119"/>
    </location>
</feature>
<keyword evidence="7 10" id="KW-1133">Transmembrane helix</keyword>
<evidence type="ECO:0000256" key="5">
    <source>
        <dbReference type="ARBA" id="ARBA00022741"/>
    </source>
</evidence>
<gene>
    <name evidence="12" type="ORF">EMPS_06981</name>
</gene>
<feature type="transmembrane region" description="Helical" evidence="10">
    <location>
        <begin position="548"/>
        <end position="565"/>
    </location>
</feature>
<dbReference type="PROSITE" id="PS00211">
    <property type="entry name" value="ABC_TRANSPORTER_1"/>
    <property type="match status" value="1"/>
</dbReference>
<comment type="caution">
    <text evidence="12">The sequence shown here is derived from an EMBL/GenBank/DDBJ whole genome shotgun (WGS) entry which is preliminary data.</text>
</comment>
<evidence type="ECO:0000256" key="6">
    <source>
        <dbReference type="ARBA" id="ARBA00022840"/>
    </source>
</evidence>
<dbReference type="GO" id="GO:0005524">
    <property type="term" value="F:ATP binding"/>
    <property type="evidence" value="ECO:0007669"/>
    <property type="project" value="UniProtKB-KW"/>
</dbReference>
<keyword evidence="4 10" id="KW-0812">Transmembrane</keyword>
<name>A0A9P3HDR2_9FUNG</name>
<dbReference type="GO" id="GO:0016020">
    <property type="term" value="C:membrane"/>
    <property type="evidence" value="ECO:0007669"/>
    <property type="project" value="UniProtKB-SubCell"/>
</dbReference>
<comment type="similarity">
    <text evidence="2">Belongs to the ABC transporter superfamily. ABCG family. PDR (TC 3.A.1.205) subfamily.</text>
</comment>
<evidence type="ECO:0000259" key="11">
    <source>
        <dbReference type="PROSITE" id="PS50893"/>
    </source>
</evidence>
<feature type="region of interest" description="Disordered" evidence="9">
    <location>
        <begin position="1"/>
        <end position="77"/>
    </location>
</feature>
<dbReference type="OrthoDB" id="245989at2759"/>
<proteinExistence type="inferred from homology"/>
<evidence type="ECO:0000256" key="1">
    <source>
        <dbReference type="ARBA" id="ARBA00004141"/>
    </source>
</evidence>
<keyword evidence="8 10" id="KW-0472">Membrane</keyword>
<evidence type="ECO:0000256" key="8">
    <source>
        <dbReference type="ARBA" id="ARBA00023136"/>
    </source>
</evidence>
<feature type="transmembrane region" description="Helical" evidence="10">
    <location>
        <begin position="1217"/>
        <end position="1234"/>
    </location>
</feature>
<dbReference type="InterPro" id="IPR034001">
    <property type="entry name" value="ABCG_PDR_1"/>
</dbReference>
<organism evidence="12 13">
    <name type="scientific">Entomortierella parvispora</name>
    <dbReference type="NCBI Taxonomy" id="205924"/>
    <lineage>
        <taxon>Eukaryota</taxon>
        <taxon>Fungi</taxon>
        <taxon>Fungi incertae sedis</taxon>
        <taxon>Mucoromycota</taxon>
        <taxon>Mortierellomycotina</taxon>
        <taxon>Mortierellomycetes</taxon>
        <taxon>Mortierellales</taxon>
        <taxon>Mortierellaceae</taxon>
        <taxon>Entomortierella</taxon>
    </lineage>
</organism>
<evidence type="ECO:0000313" key="13">
    <source>
        <dbReference type="Proteomes" id="UP000827284"/>
    </source>
</evidence>
<reference evidence="12" key="2">
    <citation type="journal article" date="2022" name="Microbiol. Resour. Announc.">
        <title>Whole-Genome Sequence of Entomortierella parvispora E1425, a Mucoromycotan Fungus Associated with Burkholderiaceae-Related Endosymbiotic Bacteria.</title>
        <authorList>
            <person name="Herlambang A."/>
            <person name="Guo Y."/>
            <person name="Takashima Y."/>
            <person name="Narisawa K."/>
            <person name="Ohta H."/>
            <person name="Nishizawa T."/>
        </authorList>
    </citation>
    <scope>NUCLEOTIDE SEQUENCE</scope>
    <source>
        <strain evidence="12">E1425</strain>
    </source>
</reference>
<dbReference type="GO" id="GO:0140359">
    <property type="term" value="F:ABC-type transporter activity"/>
    <property type="evidence" value="ECO:0007669"/>
    <property type="project" value="InterPro"/>
</dbReference>
<feature type="transmembrane region" description="Helical" evidence="10">
    <location>
        <begin position="712"/>
        <end position="730"/>
    </location>
</feature>
<dbReference type="FunFam" id="3.40.50.300:FF:000054">
    <property type="entry name" value="ABC multidrug transporter atrF"/>
    <property type="match status" value="1"/>
</dbReference>
<dbReference type="Gene3D" id="3.40.50.300">
    <property type="entry name" value="P-loop containing nucleotide triphosphate hydrolases"/>
    <property type="match status" value="2"/>
</dbReference>
<dbReference type="Pfam" id="PF00005">
    <property type="entry name" value="ABC_tran"/>
    <property type="match status" value="2"/>
</dbReference>
<dbReference type="InterPro" id="IPR029481">
    <property type="entry name" value="ABC_trans_N"/>
</dbReference>
<evidence type="ECO:0000256" key="10">
    <source>
        <dbReference type="SAM" id="Phobius"/>
    </source>
</evidence>
<dbReference type="InterPro" id="IPR013525">
    <property type="entry name" value="ABC2_TM"/>
</dbReference>
<evidence type="ECO:0000256" key="7">
    <source>
        <dbReference type="ARBA" id="ARBA00022989"/>
    </source>
</evidence>
<feature type="transmembrane region" description="Helical" evidence="10">
    <location>
        <begin position="688"/>
        <end position="705"/>
    </location>
</feature>
<dbReference type="Proteomes" id="UP000827284">
    <property type="component" value="Unassembled WGS sequence"/>
</dbReference>
<feature type="domain" description="ABC transporter" evidence="11">
    <location>
        <begin position="168"/>
        <end position="433"/>
    </location>
</feature>
<dbReference type="InterPro" id="IPR043926">
    <property type="entry name" value="ABCG_dom"/>
</dbReference>
<dbReference type="PROSITE" id="PS50893">
    <property type="entry name" value="ABC_TRANSPORTER_2"/>
    <property type="match status" value="2"/>
</dbReference>
<feature type="transmembrane region" description="Helical" evidence="10">
    <location>
        <begin position="577"/>
        <end position="598"/>
    </location>
</feature>